<dbReference type="PANTHER" id="PTHR15237:SF0">
    <property type="entry name" value="CELL CYCLE CHECKPOINT CONTROL PROTEIN"/>
    <property type="match status" value="1"/>
</dbReference>
<dbReference type="InterPro" id="IPR046938">
    <property type="entry name" value="DNA_clamp_sf"/>
</dbReference>
<comment type="subcellular location">
    <subcellularLocation>
        <location evidence="1">Nucleus</location>
    </subcellularLocation>
</comment>
<feature type="region of interest" description="Disordered" evidence="12">
    <location>
        <begin position="304"/>
        <end position="328"/>
    </location>
</feature>
<keyword evidence="8" id="KW-0539">Nucleus</keyword>
<evidence type="ECO:0000256" key="8">
    <source>
        <dbReference type="ARBA" id="ARBA00023242"/>
    </source>
</evidence>
<reference evidence="13" key="2">
    <citation type="submission" date="2023-05" db="EMBL/GenBank/DDBJ databases">
        <authorList>
            <person name="Fouks B."/>
        </authorList>
    </citation>
    <scope>NUCLEOTIDE SEQUENCE</scope>
    <source>
        <strain evidence="13">Stay&amp;Tobe</strain>
        <tissue evidence="13">Testes</tissue>
    </source>
</reference>
<evidence type="ECO:0000256" key="7">
    <source>
        <dbReference type="ARBA" id="ARBA00022839"/>
    </source>
</evidence>
<keyword evidence="5" id="KW-0227">DNA damage</keyword>
<dbReference type="SUPFAM" id="SSF55979">
    <property type="entry name" value="DNA clamp"/>
    <property type="match status" value="1"/>
</dbReference>
<evidence type="ECO:0000256" key="2">
    <source>
        <dbReference type="ARBA" id="ARBA00008494"/>
    </source>
</evidence>
<evidence type="ECO:0000256" key="3">
    <source>
        <dbReference type="ARBA" id="ARBA00022553"/>
    </source>
</evidence>
<comment type="caution">
    <text evidence="13">The sequence shown here is derived from an EMBL/GenBank/DDBJ whole genome shotgun (WGS) entry which is preliminary data.</text>
</comment>
<keyword evidence="6" id="KW-0378">Hydrolase</keyword>
<dbReference type="PIRSF" id="PIRSF009303">
    <property type="entry name" value="Cell_cycle_RAD9"/>
    <property type="match status" value="1"/>
</dbReference>
<feature type="region of interest" description="Disordered" evidence="12">
    <location>
        <begin position="260"/>
        <end position="282"/>
    </location>
</feature>
<keyword evidence="3" id="KW-0597">Phosphoprotein</keyword>
<evidence type="ECO:0000256" key="11">
    <source>
        <dbReference type="ARBA" id="ARBA00079896"/>
    </source>
</evidence>
<dbReference type="InterPro" id="IPR007268">
    <property type="entry name" value="Rad9/Ddc1"/>
</dbReference>
<comment type="similarity">
    <text evidence="2">Belongs to the rad9 family.</text>
</comment>
<evidence type="ECO:0000256" key="12">
    <source>
        <dbReference type="SAM" id="MobiDB-lite"/>
    </source>
</evidence>
<dbReference type="EMBL" id="JASPKZ010009345">
    <property type="protein sequence ID" value="KAJ9577805.1"/>
    <property type="molecule type" value="Genomic_DNA"/>
</dbReference>
<evidence type="ECO:0000256" key="10">
    <source>
        <dbReference type="ARBA" id="ARBA00069752"/>
    </source>
</evidence>
<dbReference type="GO" id="GO:0000076">
    <property type="term" value="P:DNA replication checkpoint signaling"/>
    <property type="evidence" value="ECO:0007669"/>
    <property type="project" value="TreeGrafter"/>
</dbReference>
<dbReference type="GO" id="GO:0071479">
    <property type="term" value="P:cellular response to ionizing radiation"/>
    <property type="evidence" value="ECO:0007669"/>
    <property type="project" value="TreeGrafter"/>
</dbReference>
<protein>
    <recommendedName>
        <fullName evidence="10">Cell cycle checkpoint control protein RAD9A</fullName>
    </recommendedName>
    <alternativeName>
        <fullName evidence="11">DNA repair exonuclease rad9 homolog A</fullName>
    </alternativeName>
</protein>
<evidence type="ECO:0000313" key="14">
    <source>
        <dbReference type="Proteomes" id="UP001233999"/>
    </source>
</evidence>
<evidence type="ECO:0000256" key="5">
    <source>
        <dbReference type="ARBA" id="ARBA00022763"/>
    </source>
</evidence>
<dbReference type="FunFam" id="3.70.10.10:FF:000005">
    <property type="entry name" value="Cell cycle checkpoint control protein"/>
    <property type="match status" value="1"/>
</dbReference>
<dbReference type="GO" id="GO:0004527">
    <property type="term" value="F:exonuclease activity"/>
    <property type="evidence" value="ECO:0007669"/>
    <property type="project" value="UniProtKB-KW"/>
</dbReference>
<keyword evidence="4" id="KW-0540">Nuclease</keyword>
<evidence type="ECO:0000256" key="1">
    <source>
        <dbReference type="ARBA" id="ARBA00004123"/>
    </source>
</evidence>
<organism evidence="13 14">
    <name type="scientific">Diploptera punctata</name>
    <name type="common">Pacific beetle cockroach</name>
    <dbReference type="NCBI Taxonomy" id="6984"/>
    <lineage>
        <taxon>Eukaryota</taxon>
        <taxon>Metazoa</taxon>
        <taxon>Ecdysozoa</taxon>
        <taxon>Arthropoda</taxon>
        <taxon>Hexapoda</taxon>
        <taxon>Insecta</taxon>
        <taxon>Pterygota</taxon>
        <taxon>Neoptera</taxon>
        <taxon>Polyneoptera</taxon>
        <taxon>Dictyoptera</taxon>
        <taxon>Blattodea</taxon>
        <taxon>Blaberoidea</taxon>
        <taxon>Blaberidae</taxon>
        <taxon>Diplopterinae</taxon>
        <taxon>Diploptera</taxon>
    </lineage>
</organism>
<dbReference type="Pfam" id="PF04139">
    <property type="entry name" value="Rad9"/>
    <property type="match status" value="1"/>
</dbReference>
<proteinExistence type="inferred from homology"/>
<accession>A0AAD7ZBT3</accession>
<dbReference type="AlphaFoldDB" id="A0AAD7ZBT3"/>
<name>A0AAD7ZBT3_DIPPU</name>
<dbReference type="GO" id="GO:0006281">
    <property type="term" value="P:DNA repair"/>
    <property type="evidence" value="ECO:0007669"/>
    <property type="project" value="InterPro"/>
</dbReference>
<dbReference type="Proteomes" id="UP001233999">
    <property type="component" value="Unassembled WGS sequence"/>
</dbReference>
<gene>
    <name evidence="13" type="ORF">L9F63_005624</name>
</gene>
<evidence type="ECO:0000256" key="6">
    <source>
        <dbReference type="ARBA" id="ARBA00022801"/>
    </source>
</evidence>
<dbReference type="Gene3D" id="3.70.10.10">
    <property type="match status" value="1"/>
</dbReference>
<feature type="non-terminal residue" evidence="13">
    <location>
        <position position="1"/>
    </location>
</feature>
<dbReference type="InterPro" id="IPR026584">
    <property type="entry name" value="Rad9"/>
</dbReference>
<keyword evidence="14" id="KW-1185">Reference proteome</keyword>
<dbReference type="PANTHER" id="PTHR15237">
    <property type="entry name" value="DNA REPAIR PROTEIN RAD9"/>
    <property type="match status" value="1"/>
</dbReference>
<keyword evidence="7" id="KW-0269">Exonuclease</keyword>
<sequence>LGRAIHALCRIGDELYVEPEPSKLSFRAVSSSKSAYASFTFFESFFSCYKYEEGNSEEEDITCKVSMKSCLAVFRSPAHLDKQVESCQIKIEPGGVKLVFELHCHHGTIKTHYLPIIECETLEAVYRKDSVPNCLVVQSKLLTFSLTNFQQSETELSLIVSPQKMLLRNYNEDDTAVKKGVRTEFCLERGEFDHYSIGTDTSVTFCLKEFRALLQFSEAVGLPITANFETGGRPIVFVVTNSPTFESNFVFATLMPSAGNNMNNSQQSDTNTPESSRNSASFQEQCVIENDSESFPQLCISESIKDKQKDNGDEETVPGTPPPQKKPRYLFSRCFQDTFNSQMLPGYNEVLAEDSDEEVRT</sequence>
<dbReference type="GO" id="GO:0030896">
    <property type="term" value="C:checkpoint clamp complex"/>
    <property type="evidence" value="ECO:0007669"/>
    <property type="project" value="InterPro"/>
</dbReference>
<dbReference type="GO" id="GO:0031573">
    <property type="term" value="P:mitotic intra-S DNA damage checkpoint signaling"/>
    <property type="evidence" value="ECO:0007669"/>
    <property type="project" value="TreeGrafter"/>
</dbReference>
<evidence type="ECO:0000256" key="4">
    <source>
        <dbReference type="ARBA" id="ARBA00022722"/>
    </source>
</evidence>
<comment type="function">
    <text evidence="9">Component of the 9-1-1 cell-cycle checkpoint response complex that plays a major role in DNA repair. The 9-1-1 complex is recruited to DNA lesion upon damage by the RAD17-replication factor C (RFC) clamp loader complex. Acts then as a sliding clamp platform on DNA for several proteins involved in long-patch base excision repair (LP-BER). The 9-1-1 complex stimulates DNA polymerase beta (POLB) activity by increasing its affinity for the 3'-OH end of the primer-template and stabilizes POLB to those sites where LP-BER proceeds; endonuclease FEN1 cleavage activity on substrates with double, nick, or gap flaps of distinct sequences and lengths; and DNA ligase I (LIG1) on long-patch base excision repair substrates. The 9-1-1 complex is necessary for the recruitment of RHNO1 to sites of double-stranded breaks (DSB) occurring during the S phase. RAD9A possesses 3'-&gt;5' double stranded DNA exonuclease activity.</text>
</comment>
<reference evidence="13" key="1">
    <citation type="journal article" date="2023" name="IScience">
        <title>Live-bearing cockroach genome reveals convergent evolutionary mechanisms linked to viviparity in insects and beyond.</title>
        <authorList>
            <person name="Fouks B."/>
            <person name="Harrison M.C."/>
            <person name="Mikhailova A.A."/>
            <person name="Marchal E."/>
            <person name="English S."/>
            <person name="Carruthers M."/>
            <person name="Jennings E.C."/>
            <person name="Chiamaka E.L."/>
            <person name="Frigard R.A."/>
            <person name="Pippel M."/>
            <person name="Attardo G.M."/>
            <person name="Benoit J.B."/>
            <person name="Bornberg-Bauer E."/>
            <person name="Tobe S.S."/>
        </authorList>
    </citation>
    <scope>NUCLEOTIDE SEQUENCE</scope>
    <source>
        <strain evidence="13">Stay&amp;Tobe</strain>
    </source>
</reference>
<evidence type="ECO:0000256" key="9">
    <source>
        <dbReference type="ARBA" id="ARBA00059283"/>
    </source>
</evidence>
<evidence type="ECO:0000313" key="13">
    <source>
        <dbReference type="EMBL" id="KAJ9577805.1"/>
    </source>
</evidence>